<evidence type="ECO:0000313" key="9">
    <source>
        <dbReference type="EMBL" id="EFA02036.1"/>
    </source>
</evidence>
<dbReference type="EMBL" id="KQ971338">
    <property type="protein sequence ID" value="EFA02036.1"/>
    <property type="molecule type" value="Genomic_DNA"/>
</dbReference>
<keyword evidence="4" id="KW-0966">Cell projection</keyword>
<dbReference type="Proteomes" id="UP000007266">
    <property type="component" value="Linkage group 4"/>
</dbReference>
<dbReference type="PANTHER" id="PTHR15654">
    <property type="entry name" value="COILED-COIL DOMAIN-CONTAINING PROTEIN 113-RELATED"/>
    <property type="match status" value="1"/>
</dbReference>
<evidence type="ECO:0000256" key="5">
    <source>
        <dbReference type="ARBA" id="ARBA00044506"/>
    </source>
</evidence>
<comment type="similarity">
    <text evidence="5">Belongs to the CFAP263 family.</text>
</comment>
<evidence type="ECO:0000259" key="8">
    <source>
        <dbReference type="Pfam" id="PF13870"/>
    </source>
</evidence>
<dbReference type="GO" id="GO:0036064">
    <property type="term" value="C:ciliary basal body"/>
    <property type="evidence" value="ECO:0000318"/>
    <property type="project" value="GO_Central"/>
</dbReference>
<dbReference type="OrthoDB" id="10259713at2759"/>
<evidence type="ECO:0000256" key="6">
    <source>
        <dbReference type="ARBA" id="ARBA00044798"/>
    </source>
</evidence>
<feature type="coiled-coil region" evidence="7">
    <location>
        <begin position="132"/>
        <end position="177"/>
    </location>
</feature>
<dbReference type="PANTHER" id="PTHR15654:SF2">
    <property type="entry name" value="COILED-COIL DOMAIN-CONTAINING PROTEIN 113"/>
    <property type="match status" value="1"/>
</dbReference>
<dbReference type="OMA" id="TCQQHRA"/>
<dbReference type="eggNOG" id="ENOG502QU7J">
    <property type="taxonomic scope" value="Eukaryota"/>
</dbReference>
<accession>D2A2E0</accession>
<keyword evidence="2" id="KW-0970">Cilium biogenesis/degradation</keyword>
<reference evidence="9 10" key="2">
    <citation type="journal article" date="2010" name="Nucleic Acids Res.">
        <title>BeetleBase in 2010: revisions to provide comprehensive genomic information for Tribolium castaneum.</title>
        <authorList>
            <person name="Kim H.S."/>
            <person name="Murphy T."/>
            <person name="Xia J."/>
            <person name="Caragea D."/>
            <person name="Park Y."/>
            <person name="Beeman R.W."/>
            <person name="Lorenzen M.D."/>
            <person name="Butcher S."/>
            <person name="Manak J.R."/>
            <person name="Brown S.J."/>
        </authorList>
    </citation>
    <scope>GENOME REANNOTATION</scope>
    <source>
        <strain evidence="9 10">Georgia GA2</strain>
    </source>
</reference>
<evidence type="ECO:0000256" key="7">
    <source>
        <dbReference type="SAM" id="Coils"/>
    </source>
</evidence>
<dbReference type="GO" id="GO:0060271">
    <property type="term" value="P:cilium assembly"/>
    <property type="evidence" value="ECO:0000318"/>
    <property type="project" value="GO_Central"/>
</dbReference>
<keyword evidence="10" id="KW-1185">Reference proteome</keyword>
<gene>
    <name evidence="9" type="primary">AUGUSTUS-3.0.2_07663</name>
    <name evidence="9" type="ORF">TcasGA2_TC007663</name>
</gene>
<feature type="coiled-coil region" evidence="7">
    <location>
        <begin position="289"/>
        <end position="316"/>
    </location>
</feature>
<sequence>MNLLSDGELVAAVNELERKVAHLKVENGVFYRFLEKNDPQAIQELEGRAARSFETLPKSSMMSGRKSVTISAPMAKGPSIVTISTLKSLSSGTFSSKRFSKLIQDRSSMFTSHASEFTEPKPLEKITLALKSDLVLRDLEEHEQAAERAKRKTHVTRNKLVAKMEEFKCRKEDVEKSIEEFAAFRETYQPMPLNRFTRFMDEWSKKSRLVSDKYRLRFSSLRIQNQKLTHLLTYKRQVGENLQEIDFENLEYANVGLTKKIEQKQVLLIELKKMTGAGNLKLSQLRGTLLDKINEKEKITQTIKDYENAIIKSDNEITKLYGELERVKDKYYSTKDKFHGYEAPDVLEYIKLNDALRRTKKEIRVWERRKVIRERSLMIEIEKMQLKLQTQTVHSCWFD</sequence>
<evidence type="ECO:0000256" key="4">
    <source>
        <dbReference type="ARBA" id="ARBA00023273"/>
    </source>
</evidence>
<name>D2A2E0_TRICA</name>
<evidence type="ECO:0000256" key="3">
    <source>
        <dbReference type="ARBA" id="ARBA00023054"/>
    </source>
</evidence>
<dbReference type="HOGENOM" id="CLU_036246_0_0_1"/>
<comment type="subcellular location">
    <subcellularLocation>
        <location evidence="1">Cell projection</location>
        <location evidence="1">Cilium</location>
    </subcellularLocation>
</comment>
<evidence type="ECO:0000313" key="10">
    <source>
        <dbReference type="Proteomes" id="UP000007266"/>
    </source>
</evidence>
<dbReference type="InParanoid" id="D2A2E0"/>
<organism evidence="9 10">
    <name type="scientific">Tribolium castaneum</name>
    <name type="common">Red flour beetle</name>
    <dbReference type="NCBI Taxonomy" id="7070"/>
    <lineage>
        <taxon>Eukaryota</taxon>
        <taxon>Metazoa</taxon>
        <taxon>Ecdysozoa</taxon>
        <taxon>Arthropoda</taxon>
        <taxon>Hexapoda</taxon>
        <taxon>Insecta</taxon>
        <taxon>Pterygota</taxon>
        <taxon>Neoptera</taxon>
        <taxon>Endopterygota</taxon>
        <taxon>Coleoptera</taxon>
        <taxon>Polyphaga</taxon>
        <taxon>Cucujiformia</taxon>
        <taxon>Tenebrionidae</taxon>
        <taxon>Tenebrionidae incertae sedis</taxon>
        <taxon>Tribolium</taxon>
    </lineage>
</organism>
<reference evidence="9 10" key="1">
    <citation type="journal article" date="2008" name="Nature">
        <title>The genome of the model beetle and pest Tribolium castaneum.</title>
        <authorList>
            <consortium name="Tribolium Genome Sequencing Consortium"/>
            <person name="Richards S."/>
            <person name="Gibbs R.A."/>
            <person name="Weinstock G.M."/>
            <person name="Brown S.J."/>
            <person name="Denell R."/>
            <person name="Beeman R.W."/>
            <person name="Gibbs R."/>
            <person name="Beeman R.W."/>
            <person name="Brown S.J."/>
            <person name="Bucher G."/>
            <person name="Friedrich M."/>
            <person name="Grimmelikhuijzen C.J."/>
            <person name="Klingler M."/>
            <person name="Lorenzen M."/>
            <person name="Richards S."/>
            <person name="Roth S."/>
            <person name="Schroder R."/>
            <person name="Tautz D."/>
            <person name="Zdobnov E.M."/>
            <person name="Muzny D."/>
            <person name="Gibbs R.A."/>
            <person name="Weinstock G.M."/>
            <person name="Attaway T."/>
            <person name="Bell S."/>
            <person name="Buhay C.J."/>
            <person name="Chandrabose M.N."/>
            <person name="Chavez D."/>
            <person name="Clerk-Blankenburg K.P."/>
            <person name="Cree A."/>
            <person name="Dao M."/>
            <person name="Davis C."/>
            <person name="Chacko J."/>
            <person name="Dinh H."/>
            <person name="Dugan-Rocha S."/>
            <person name="Fowler G."/>
            <person name="Garner T.T."/>
            <person name="Garnes J."/>
            <person name="Gnirke A."/>
            <person name="Hawes A."/>
            <person name="Hernandez J."/>
            <person name="Hines S."/>
            <person name="Holder M."/>
            <person name="Hume J."/>
            <person name="Jhangiani S.N."/>
            <person name="Joshi V."/>
            <person name="Khan Z.M."/>
            <person name="Jackson L."/>
            <person name="Kovar C."/>
            <person name="Kowis A."/>
            <person name="Lee S."/>
            <person name="Lewis L.R."/>
            <person name="Margolis J."/>
            <person name="Morgan M."/>
            <person name="Nazareth L.V."/>
            <person name="Nguyen N."/>
            <person name="Okwuonu G."/>
            <person name="Parker D."/>
            <person name="Richards S."/>
            <person name="Ruiz S.J."/>
            <person name="Santibanez J."/>
            <person name="Savard J."/>
            <person name="Scherer S.E."/>
            <person name="Schneider B."/>
            <person name="Sodergren E."/>
            <person name="Tautz D."/>
            <person name="Vattahil S."/>
            <person name="Villasana D."/>
            <person name="White C.S."/>
            <person name="Wright R."/>
            <person name="Park Y."/>
            <person name="Beeman R.W."/>
            <person name="Lord J."/>
            <person name="Oppert B."/>
            <person name="Lorenzen M."/>
            <person name="Brown S."/>
            <person name="Wang L."/>
            <person name="Savard J."/>
            <person name="Tautz D."/>
            <person name="Richards S."/>
            <person name="Weinstock G."/>
            <person name="Gibbs R.A."/>
            <person name="Liu Y."/>
            <person name="Worley K."/>
            <person name="Weinstock G."/>
            <person name="Elsik C.G."/>
            <person name="Reese J.T."/>
            <person name="Elhaik E."/>
            <person name="Landan G."/>
            <person name="Graur D."/>
            <person name="Arensburger P."/>
            <person name="Atkinson P."/>
            <person name="Beeman R.W."/>
            <person name="Beidler J."/>
            <person name="Brown S.J."/>
            <person name="Demuth J.P."/>
            <person name="Drury D.W."/>
            <person name="Du Y.Z."/>
            <person name="Fujiwara H."/>
            <person name="Lorenzen M."/>
            <person name="Maselli V."/>
            <person name="Osanai M."/>
            <person name="Park Y."/>
            <person name="Robertson H.M."/>
            <person name="Tu Z."/>
            <person name="Wang J.J."/>
            <person name="Wang S."/>
            <person name="Richards S."/>
            <person name="Song H."/>
            <person name="Zhang L."/>
            <person name="Sodergren E."/>
            <person name="Werner D."/>
            <person name="Stanke M."/>
            <person name="Morgenstern B."/>
            <person name="Solovyev V."/>
            <person name="Kosarev P."/>
            <person name="Brown G."/>
            <person name="Chen H.C."/>
            <person name="Ermolaeva O."/>
            <person name="Hlavina W."/>
            <person name="Kapustin Y."/>
            <person name="Kiryutin B."/>
            <person name="Kitts P."/>
            <person name="Maglott D."/>
            <person name="Pruitt K."/>
            <person name="Sapojnikov V."/>
            <person name="Souvorov A."/>
            <person name="Mackey A.J."/>
            <person name="Waterhouse R.M."/>
            <person name="Wyder S."/>
            <person name="Zdobnov E.M."/>
            <person name="Zdobnov E.M."/>
            <person name="Wyder S."/>
            <person name="Kriventseva E.V."/>
            <person name="Kadowaki T."/>
            <person name="Bork P."/>
            <person name="Aranda M."/>
            <person name="Bao R."/>
            <person name="Beermann A."/>
            <person name="Berns N."/>
            <person name="Bolognesi R."/>
            <person name="Bonneton F."/>
            <person name="Bopp D."/>
            <person name="Brown S.J."/>
            <person name="Bucher G."/>
            <person name="Butts T."/>
            <person name="Chaumot A."/>
            <person name="Denell R.E."/>
            <person name="Ferrier D.E."/>
            <person name="Friedrich M."/>
            <person name="Gordon C.M."/>
            <person name="Jindra M."/>
            <person name="Klingler M."/>
            <person name="Lan Q."/>
            <person name="Lattorff H.M."/>
            <person name="Laudet V."/>
            <person name="von Levetsow C."/>
            <person name="Liu Z."/>
            <person name="Lutz R."/>
            <person name="Lynch J.A."/>
            <person name="da Fonseca R.N."/>
            <person name="Posnien N."/>
            <person name="Reuter R."/>
            <person name="Roth S."/>
            <person name="Savard J."/>
            <person name="Schinko J.B."/>
            <person name="Schmitt C."/>
            <person name="Schoppmeier M."/>
            <person name="Schroder R."/>
            <person name="Shippy T.D."/>
            <person name="Simonnet F."/>
            <person name="Marques-Souza H."/>
            <person name="Tautz D."/>
            <person name="Tomoyasu Y."/>
            <person name="Trauner J."/>
            <person name="Van der Zee M."/>
            <person name="Vervoort M."/>
            <person name="Wittkopp N."/>
            <person name="Wimmer E.A."/>
            <person name="Yang X."/>
            <person name="Jones A.K."/>
            <person name="Sattelle D.B."/>
            <person name="Ebert P.R."/>
            <person name="Nelson D."/>
            <person name="Scott J.G."/>
            <person name="Beeman R.W."/>
            <person name="Muthukrishnan S."/>
            <person name="Kramer K.J."/>
            <person name="Arakane Y."/>
            <person name="Beeman R.W."/>
            <person name="Zhu Q."/>
            <person name="Hogenkamp D."/>
            <person name="Dixit R."/>
            <person name="Oppert B."/>
            <person name="Jiang H."/>
            <person name="Zou Z."/>
            <person name="Marshall J."/>
            <person name="Elpidina E."/>
            <person name="Vinokurov K."/>
            <person name="Oppert C."/>
            <person name="Zou Z."/>
            <person name="Evans J."/>
            <person name="Lu Z."/>
            <person name="Zhao P."/>
            <person name="Sumathipala N."/>
            <person name="Altincicek B."/>
            <person name="Vilcinskas A."/>
            <person name="Williams M."/>
            <person name="Hultmark D."/>
            <person name="Hetru C."/>
            <person name="Jiang H."/>
            <person name="Grimmelikhuijzen C.J."/>
            <person name="Hauser F."/>
            <person name="Cazzamali G."/>
            <person name="Williamson M."/>
            <person name="Park Y."/>
            <person name="Li B."/>
            <person name="Tanaka Y."/>
            <person name="Predel R."/>
            <person name="Neupert S."/>
            <person name="Schachtner J."/>
            <person name="Verleyen P."/>
            <person name="Raible F."/>
            <person name="Bork P."/>
            <person name="Friedrich M."/>
            <person name="Walden K.K."/>
            <person name="Robertson H.M."/>
            <person name="Angeli S."/>
            <person name="Foret S."/>
            <person name="Bucher G."/>
            <person name="Schuetz S."/>
            <person name="Maleszka R."/>
            <person name="Wimmer E.A."/>
            <person name="Beeman R.W."/>
            <person name="Lorenzen M."/>
            <person name="Tomoyasu Y."/>
            <person name="Miller S.C."/>
            <person name="Grossmann D."/>
            <person name="Bucher G."/>
        </authorList>
    </citation>
    <scope>NUCLEOTIDE SEQUENCE [LARGE SCALE GENOMIC DNA]</scope>
    <source>
        <strain evidence="9 10">Georgia GA2</strain>
    </source>
</reference>
<dbReference type="InterPro" id="IPR025254">
    <property type="entry name" value="CCDC113/CCDC96_CC"/>
</dbReference>
<dbReference type="AlphaFoldDB" id="D2A2E0"/>
<feature type="domain" description="CCDC113/CCDC96 coiled-coil" evidence="8">
    <location>
        <begin position="207"/>
        <end position="370"/>
    </location>
</feature>
<keyword evidence="3 7" id="KW-0175">Coiled coil</keyword>
<dbReference type="KEGG" id="tca:663993"/>
<evidence type="ECO:0000256" key="1">
    <source>
        <dbReference type="ARBA" id="ARBA00004138"/>
    </source>
</evidence>
<dbReference type="Pfam" id="PF13870">
    <property type="entry name" value="CCDC113_CCDC96_CC"/>
    <property type="match status" value="1"/>
</dbReference>
<protein>
    <recommendedName>
        <fullName evidence="6">Cilia- and flagella-associated protein 263</fullName>
    </recommendedName>
</protein>
<dbReference type="PhylomeDB" id="D2A2E0"/>
<proteinExistence type="inferred from homology"/>
<dbReference type="GO" id="GO:0005930">
    <property type="term" value="C:axoneme"/>
    <property type="evidence" value="ECO:0000318"/>
    <property type="project" value="GO_Central"/>
</dbReference>
<evidence type="ECO:0000256" key="2">
    <source>
        <dbReference type="ARBA" id="ARBA00022794"/>
    </source>
</evidence>
<dbReference type="InterPro" id="IPR051885">
    <property type="entry name" value="CC_CF"/>
</dbReference>
<dbReference type="FunCoup" id="D2A2E0">
    <property type="interactions" value="4"/>
</dbReference>